<gene>
    <name evidence="1" type="ORF">FHL15_007701</name>
</gene>
<comment type="caution">
    <text evidence="1">The sequence shown here is derived from an EMBL/GenBank/DDBJ whole genome shotgun (WGS) entry which is preliminary data.</text>
</comment>
<dbReference type="Proteomes" id="UP000319160">
    <property type="component" value="Unassembled WGS sequence"/>
</dbReference>
<organism evidence="1 2">
    <name type="scientific">Xylaria flabelliformis</name>
    <dbReference type="NCBI Taxonomy" id="2512241"/>
    <lineage>
        <taxon>Eukaryota</taxon>
        <taxon>Fungi</taxon>
        <taxon>Dikarya</taxon>
        <taxon>Ascomycota</taxon>
        <taxon>Pezizomycotina</taxon>
        <taxon>Sordariomycetes</taxon>
        <taxon>Xylariomycetidae</taxon>
        <taxon>Xylariales</taxon>
        <taxon>Xylariaceae</taxon>
        <taxon>Xylaria</taxon>
    </lineage>
</organism>
<reference evidence="2" key="1">
    <citation type="submission" date="2019-06" db="EMBL/GenBank/DDBJ databases">
        <title>Draft genome sequence of the griseofulvin-producing fungus Xylaria cubensis strain G536.</title>
        <authorList>
            <person name="Mead M.E."/>
            <person name="Raja H.A."/>
            <person name="Steenwyk J.L."/>
            <person name="Knowles S.L."/>
            <person name="Oberlies N.H."/>
            <person name="Rokas A."/>
        </authorList>
    </citation>
    <scope>NUCLEOTIDE SEQUENCE [LARGE SCALE GENOMIC DNA]</scope>
    <source>
        <strain evidence="2">G536</strain>
    </source>
</reference>
<evidence type="ECO:0000313" key="2">
    <source>
        <dbReference type="Proteomes" id="UP000319160"/>
    </source>
</evidence>
<keyword evidence="2" id="KW-1185">Reference proteome</keyword>
<name>A0A553HU74_9PEZI</name>
<proteinExistence type="predicted"/>
<dbReference type="AlphaFoldDB" id="A0A553HU74"/>
<accession>A0A553HU74</accession>
<dbReference type="EMBL" id="VFLP01000045">
    <property type="protein sequence ID" value="TRX91477.1"/>
    <property type="molecule type" value="Genomic_DNA"/>
</dbReference>
<evidence type="ECO:0000313" key="1">
    <source>
        <dbReference type="EMBL" id="TRX91477.1"/>
    </source>
</evidence>
<protein>
    <submittedName>
        <fullName evidence="1">Uncharacterized protein</fullName>
    </submittedName>
</protein>
<sequence length="420" mass="49030">MSSALNNEVKARRSTTPSERFRIAEAWRDVGNRERTVLEEAMDRAMMDPHISERDKILLRMRTDAEGDLRNGEHGCSAYTPCCVSFPQNWSECYHDFWKISLCCRNTMTALYVLDDRQRFPYVDAMDIETWFWRQWFHPYTTELELGRSFVQIFAVDYNTSNLKGSDIRPDDLISLHCDICEQSERFKEAICTNRGPNSPPSMSGPLRGLPWPHSWNDKIESCGYTFIQPLFRALFMVLVYPKEQMPLPKDSRWVAQAQVQLVLTGITDGLSAPIRFDEILEYATGNAYTPGNQTITTTLDIATKFILRLEQREVAAFGVQPNICSLNPTTPYLLAYRKEAKKLGWIEERDGRLDELSPRSSEWVDRTLFPKWFGRGALQTMEYALELRKYRKWLEPEQYTKDWWWNRQDLPESPNTHDA</sequence>
<dbReference type="OrthoDB" id="3513679at2759"/>